<organism evidence="2 3">
    <name type="scientific">Actinomycetospora corticicola</name>
    <dbReference type="NCBI Taxonomy" id="663602"/>
    <lineage>
        <taxon>Bacteria</taxon>
        <taxon>Bacillati</taxon>
        <taxon>Actinomycetota</taxon>
        <taxon>Actinomycetes</taxon>
        <taxon>Pseudonocardiales</taxon>
        <taxon>Pseudonocardiaceae</taxon>
        <taxon>Actinomycetospora</taxon>
    </lineage>
</organism>
<dbReference type="RefSeq" id="WP_179793075.1">
    <property type="nucleotide sequence ID" value="NZ_BAABHP010000004.1"/>
</dbReference>
<dbReference type="Proteomes" id="UP000535890">
    <property type="component" value="Unassembled WGS sequence"/>
</dbReference>
<dbReference type="EMBL" id="JACCBN010000001">
    <property type="protein sequence ID" value="NYD35204.1"/>
    <property type="molecule type" value="Genomic_DNA"/>
</dbReference>
<evidence type="ECO:0000313" key="3">
    <source>
        <dbReference type="Proteomes" id="UP000535890"/>
    </source>
</evidence>
<feature type="region of interest" description="Disordered" evidence="1">
    <location>
        <begin position="1"/>
        <end position="20"/>
    </location>
</feature>
<proteinExistence type="predicted"/>
<reference evidence="2 3" key="1">
    <citation type="submission" date="2020-07" db="EMBL/GenBank/DDBJ databases">
        <title>Sequencing the genomes of 1000 actinobacteria strains.</title>
        <authorList>
            <person name="Klenk H.-P."/>
        </authorList>
    </citation>
    <scope>NUCLEOTIDE SEQUENCE [LARGE SCALE GENOMIC DNA]</scope>
    <source>
        <strain evidence="2 3">DSM 45772</strain>
    </source>
</reference>
<gene>
    <name evidence="2" type="ORF">BJ983_001306</name>
</gene>
<evidence type="ECO:0000256" key="1">
    <source>
        <dbReference type="SAM" id="MobiDB-lite"/>
    </source>
</evidence>
<keyword evidence="3" id="KW-1185">Reference proteome</keyword>
<sequence>MAVFDAATEHAPFVSSPAPRAFEDEQAREALIDSETAELSHLLDRIDGLTHEARRRLRRLEHHRSGVSVQWTDLHG</sequence>
<dbReference type="AlphaFoldDB" id="A0A7Y9DTP3"/>
<name>A0A7Y9DTP3_9PSEU</name>
<accession>A0A7Y9DTP3</accession>
<protein>
    <submittedName>
        <fullName evidence="2">Putative component of type VI protein secretion system</fullName>
    </submittedName>
</protein>
<comment type="caution">
    <text evidence="2">The sequence shown here is derived from an EMBL/GenBank/DDBJ whole genome shotgun (WGS) entry which is preliminary data.</text>
</comment>
<evidence type="ECO:0000313" key="2">
    <source>
        <dbReference type="EMBL" id="NYD35204.1"/>
    </source>
</evidence>